<dbReference type="SMART" id="SM00530">
    <property type="entry name" value="HTH_XRE"/>
    <property type="match status" value="1"/>
</dbReference>
<dbReference type="GO" id="GO:0003677">
    <property type="term" value="F:DNA binding"/>
    <property type="evidence" value="ECO:0007669"/>
    <property type="project" value="InterPro"/>
</dbReference>
<dbReference type="Pfam" id="PF17765">
    <property type="entry name" value="MLTR_LBD"/>
    <property type="match status" value="1"/>
</dbReference>
<name>A0A1G8CW79_9MICO</name>
<dbReference type="InterPro" id="IPR001387">
    <property type="entry name" value="Cro/C1-type_HTH"/>
</dbReference>
<dbReference type="CDD" id="cd00093">
    <property type="entry name" value="HTH_XRE"/>
    <property type="match status" value="1"/>
</dbReference>
<keyword evidence="3" id="KW-1185">Reference proteome</keyword>
<gene>
    <name evidence="2" type="ORF">SAMN04489720_1432</name>
</gene>
<dbReference type="Pfam" id="PF13560">
    <property type="entry name" value="HTH_31"/>
    <property type="match status" value="1"/>
</dbReference>
<evidence type="ECO:0000313" key="3">
    <source>
        <dbReference type="Proteomes" id="UP000198822"/>
    </source>
</evidence>
<dbReference type="SUPFAM" id="SSF47413">
    <property type="entry name" value="lambda repressor-like DNA-binding domains"/>
    <property type="match status" value="1"/>
</dbReference>
<protein>
    <submittedName>
        <fullName evidence="2">Helix-turn-helix domain-containing protein</fullName>
    </submittedName>
</protein>
<feature type="domain" description="HTH cro/C1-type" evidence="1">
    <location>
        <begin position="36"/>
        <end position="83"/>
    </location>
</feature>
<dbReference type="InterPro" id="IPR041413">
    <property type="entry name" value="MLTR_LBD"/>
</dbReference>
<dbReference type="EMBL" id="LT629695">
    <property type="protein sequence ID" value="SDH49745.1"/>
    <property type="molecule type" value="Genomic_DNA"/>
</dbReference>
<evidence type="ECO:0000259" key="1">
    <source>
        <dbReference type="PROSITE" id="PS50943"/>
    </source>
</evidence>
<dbReference type="PANTHER" id="PTHR35010:SF2">
    <property type="entry name" value="BLL4672 PROTEIN"/>
    <property type="match status" value="1"/>
</dbReference>
<reference evidence="3" key="1">
    <citation type="submission" date="2016-10" db="EMBL/GenBank/DDBJ databases">
        <authorList>
            <person name="Varghese N."/>
            <person name="Submissions S."/>
        </authorList>
    </citation>
    <scope>NUCLEOTIDE SEQUENCE [LARGE SCALE GENOMIC DNA]</scope>
    <source>
        <strain evidence="3">DSM 22002</strain>
    </source>
</reference>
<dbReference type="PROSITE" id="PS50943">
    <property type="entry name" value="HTH_CROC1"/>
    <property type="match status" value="1"/>
</dbReference>
<dbReference type="AlphaFoldDB" id="A0A1G8CW79"/>
<accession>A0A1G8CW79</accession>
<dbReference type="Gene3D" id="3.30.450.180">
    <property type="match status" value="1"/>
</dbReference>
<dbReference type="Gene3D" id="1.10.260.40">
    <property type="entry name" value="lambda repressor-like DNA-binding domains"/>
    <property type="match status" value="1"/>
</dbReference>
<sequence>MMDGVTEFASVLRSWRERVTPAEAGLPAGGSRRTPGLRREELAALAGVSVDYVVRLEQGRAEHPSPQLLGALARALRLTDAERDHLYRVAGAAVPARGTVPRHITPGVQRLVDRLDDVPLAVFSAAWDIVRWNRMWAALLGDPSLRTGADANLVWRHFTEGHAGIEFDDEHEDAFTRDLVGDLRSAVGTYPTDAPLAALVARLRSVSPAFEARWAEARVAEHRSSRKTVTRSPVGPITLDCDVLTAPGSDLRIVAYTAVPGSEDASRLDLLRVTGLESLGRSDAADRSV</sequence>
<proteinExistence type="predicted"/>
<dbReference type="STRING" id="399736.SAMN04489720_1432"/>
<dbReference type="InterPro" id="IPR010982">
    <property type="entry name" value="Lambda_DNA-bd_dom_sf"/>
</dbReference>
<dbReference type="Proteomes" id="UP000198822">
    <property type="component" value="Chromosome I"/>
</dbReference>
<dbReference type="PANTHER" id="PTHR35010">
    <property type="entry name" value="BLL4672 PROTEIN-RELATED"/>
    <property type="match status" value="1"/>
</dbReference>
<evidence type="ECO:0000313" key="2">
    <source>
        <dbReference type="EMBL" id="SDH49745.1"/>
    </source>
</evidence>
<organism evidence="2 3">
    <name type="scientific">Agrococcus jejuensis</name>
    <dbReference type="NCBI Taxonomy" id="399736"/>
    <lineage>
        <taxon>Bacteria</taxon>
        <taxon>Bacillati</taxon>
        <taxon>Actinomycetota</taxon>
        <taxon>Actinomycetes</taxon>
        <taxon>Micrococcales</taxon>
        <taxon>Microbacteriaceae</taxon>
        <taxon>Agrococcus</taxon>
    </lineage>
</organism>